<keyword evidence="6" id="KW-0732">Signal</keyword>
<evidence type="ECO:0000256" key="6">
    <source>
        <dbReference type="SAM" id="SignalP"/>
    </source>
</evidence>
<evidence type="ECO:0000256" key="3">
    <source>
        <dbReference type="ARBA" id="ARBA00012663"/>
    </source>
</evidence>
<dbReference type="GO" id="GO:0005975">
    <property type="term" value="P:carbohydrate metabolic process"/>
    <property type="evidence" value="ECO:0007669"/>
    <property type="project" value="InterPro"/>
</dbReference>
<dbReference type="FunFam" id="3.20.20.300:FF:000014">
    <property type="entry name" value="Beta-hexosaminidase, lipoprotein"/>
    <property type="match status" value="1"/>
</dbReference>
<keyword evidence="5" id="KW-0326">Glycosidase</keyword>
<dbReference type="SUPFAM" id="SSF51445">
    <property type="entry name" value="(Trans)glycosidases"/>
    <property type="match status" value="1"/>
</dbReference>
<sequence length="613" mass="66011">MSHRPCQRSSTSKGRFRLLAMASVLSLLGTLTVVPGTLAANADERPGKPSVHDDRVPRGWIINQIRRMTLEEKVGQLFVTYAYGETVDTVDPRNQAAHGVDTARELIDTYKLGGMIYFAWSDNVSNPAQIANLSNGIQNAALSQRMRIPMLISTDQEQGLVTRVGPPATQFPGNMALGAGRSTDDARTAARITGAELRALGINQNYAPVADVNINPLNPVIAVRSFAENPQLVAEMTVAQAAGYRQENVAATAKHFPGHGNTDTDSHIGVPIIHHSVQEWWEIDAPPFEAAVEAGIDAIMTAHIIVPALDPAEDPATLSEPILTGFLREELGYDGVVVTDALDMAGVREHYGDERVPVLALKAGVDMLLMPPDIDLAYNAVLDAVRDGEITERRIDESLYRILRLKYQRGLYKDPFVKIDAIDDVVGIPEHYAEAQRVSDATTTLVANDAGVLPWNPGDDDVLVTGWGVTTTQNFANVIGERGPSTDVFQTGANPGQAAIDEVVARAADSDLVVVTTMNAWRPGNSGQRDLVEALVATGTPVAVVAVRDAYDIAYMPGVETYLATYSYGIEALEAATRVLFGENSPQGTLPVTIPTAEESDVPLYPYGHGLSY</sequence>
<dbReference type="InterPro" id="IPR050226">
    <property type="entry name" value="NagZ_Beta-hexosaminidase"/>
</dbReference>
<dbReference type="InterPro" id="IPR036881">
    <property type="entry name" value="Glyco_hydro_3_C_sf"/>
</dbReference>
<feature type="domain" description="Glycoside hydrolase family 3 N-terminal" evidence="7">
    <location>
        <begin position="69"/>
        <end position="405"/>
    </location>
</feature>
<evidence type="ECO:0000259" key="8">
    <source>
        <dbReference type="Pfam" id="PF01915"/>
    </source>
</evidence>
<dbReference type="Pfam" id="PF00933">
    <property type="entry name" value="Glyco_hydro_3"/>
    <property type="match status" value="1"/>
</dbReference>
<comment type="caution">
    <text evidence="9">The sequence shown here is derived from an EMBL/GenBank/DDBJ whole genome shotgun (WGS) entry which is preliminary data.</text>
</comment>
<feature type="chain" id="PRO_5029641301" description="beta-N-acetylhexosaminidase" evidence="6">
    <location>
        <begin position="43"/>
        <end position="613"/>
    </location>
</feature>
<feature type="domain" description="Glycoside hydrolase family 3 C-terminal" evidence="8">
    <location>
        <begin position="444"/>
        <end position="613"/>
    </location>
</feature>
<dbReference type="AlphaFoldDB" id="A0A7K3M274"/>
<dbReference type="Proteomes" id="UP000460435">
    <property type="component" value="Unassembled WGS sequence"/>
</dbReference>
<evidence type="ECO:0000256" key="1">
    <source>
        <dbReference type="ARBA" id="ARBA00001231"/>
    </source>
</evidence>
<dbReference type="EC" id="3.2.1.52" evidence="3"/>
<keyword evidence="10" id="KW-1185">Reference proteome</keyword>
<keyword evidence="4 9" id="KW-0378">Hydrolase</keyword>
<dbReference type="Gene3D" id="3.40.50.1700">
    <property type="entry name" value="Glycoside hydrolase family 3 C-terminal domain"/>
    <property type="match status" value="1"/>
</dbReference>
<proteinExistence type="inferred from homology"/>
<gene>
    <name evidence="9" type="ORF">F7O44_09735</name>
</gene>
<dbReference type="Gene3D" id="3.20.20.300">
    <property type="entry name" value="Glycoside hydrolase, family 3, N-terminal domain"/>
    <property type="match status" value="1"/>
</dbReference>
<dbReference type="InterPro" id="IPR001764">
    <property type="entry name" value="Glyco_hydro_3_N"/>
</dbReference>
<dbReference type="EMBL" id="WLZY01000002">
    <property type="protein sequence ID" value="NDL57350.1"/>
    <property type="molecule type" value="Genomic_DNA"/>
</dbReference>
<evidence type="ECO:0000259" key="7">
    <source>
        <dbReference type="Pfam" id="PF00933"/>
    </source>
</evidence>
<protein>
    <recommendedName>
        <fullName evidence="3">beta-N-acetylhexosaminidase</fullName>
        <ecNumber evidence="3">3.2.1.52</ecNumber>
    </recommendedName>
</protein>
<evidence type="ECO:0000256" key="5">
    <source>
        <dbReference type="ARBA" id="ARBA00023295"/>
    </source>
</evidence>
<dbReference type="InterPro" id="IPR036962">
    <property type="entry name" value="Glyco_hydro_3_N_sf"/>
</dbReference>
<dbReference type="PANTHER" id="PTHR30480">
    <property type="entry name" value="BETA-HEXOSAMINIDASE-RELATED"/>
    <property type="match status" value="1"/>
</dbReference>
<reference evidence="9 10" key="1">
    <citation type="submission" date="2019-11" db="EMBL/GenBank/DDBJ databases">
        <authorList>
            <person name="Li X.-J."/>
            <person name="Feng X.-M."/>
        </authorList>
    </citation>
    <scope>NUCLEOTIDE SEQUENCE [LARGE SCALE GENOMIC DNA]</scope>
    <source>
        <strain evidence="9 10">XMNu-373</strain>
    </source>
</reference>
<dbReference type="Pfam" id="PF01915">
    <property type="entry name" value="Glyco_hydro_3_C"/>
    <property type="match status" value="1"/>
</dbReference>
<organism evidence="9 10">
    <name type="scientific">Phytoactinopolyspora mesophila</name>
    <dbReference type="NCBI Taxonomy" id="2650750"/>
    <lineage>
        <taxon>Bacteria</taxon>
        <taxon>Bacillati</taxon>
        <taxon>Actinomycetota</taxon>
        <taxon>Actinomycetes</taxon>
        <taxon>Jiangellales</taxon>
        <taxon>Jiangellaceae</taxon>
        <taxon>Phytoactinopolyspora</taxon>
    </lineage>
</organism>
<comment type="catalytic activity">
    <reaction evidence="1">
        <text>Hydrolysis of terminal non-reducing N-acetyl-D-hexosamine residues in N-acetyl-beta-D-hexosaminides.</text>
        <dbReference type="EC" id="3.2.1.52"/>
    </reaction>
</comment>
<evidence type="ECO:0000313" key="9">
    <source>
        <dbReference type="EMBL" id="NDL57350.1"/>
    </source>
</evidence>
<dbReference type="PRINTS" id="PR00133">
    <property type="entry name" value="GLHYDRLASE3"/>
</dbReference>
<dbReference type="GO" id="GO:0004563">
    <property type="term" value="F:beta-N-acetylhexosaminidase activity"/>
    <property type="evidence" value="ECO:0007669"/>
    <property type="project" value="UniProtKB-EC"/>
</dbReference>
<dbReference type="PANTHER" id="PTHR30480:SF13">
    <property type="entry name" value="BETA-HEXOSAMINIDASE"/>
    <property type="match status" value="1"/>
</dbReference>
<evidence type="ECO:0000256" key="2">
    <source>
        <dbReference type="ARBA" id="ARBA00005336"/>
    </source>
</evidence>
<dbReference type="SUPFAM" id="SSF52279">
    <property type="entry name" value="Beta-D-glucan exohydrolase, C-terminal domain"/>
    <property type="match status" value="1"/>
</dbReference>
<dbReference type="InterPro" id="IPR017853">
    <property type="entry name" value="GH"/>
</dbReference>
<name>A0A7K3M274_9ACTN</name>
<comment type="similarity">
    <text evidence="2">Belongs to the glycosyl hydrolase 3 family.</text>
</comment>
<accession>A0A7K3M274</accession>
<evidence type="ECO:0000313" key="10">
    <source>
        <dbReference type="Proteomes" id="UP000460435"/>
    </source>
</evidence>
<dbReference type="GO" id="GO:0009254">
    <property type="term" value="P:peptidoglycan turnover"/>
    <property type="evidence" value="ECO:0007669"/>
    <property type="project" value="TreeGrafter"/>
</dbReference>
<feature type="signal peptide" evidence="6">
    <location>
        <begin position="1"/>
        <end position="42"/>
    </location>
</feature>
<dbReference type="InterPro" id="IPR002772">
    <property type="entry name" value="Glyco_hydro_3_C"/>
</dbReference>
<evidence type="ECO:0000256" key="4">
    <source>
        <dbReference type="ARBA" id="ARBA00022801"/>
    </source>
</evidence>